<name>A0ABU2Z100_9ACTN</name>
<feature type="region of interest" description="Disordered" evidence="1">
    <location>
        <begin position="56"/>
        <end position="80"/>
    </location>
</feature>
<dbReference type="EMBL" id="JAVRFJ010000020">
    <property type="protein sequence ID" value="MDT0570267.1"/>
    <property type="molecule type" value="Genomic_DNA"/>
</dbReference>
<evidence type="ECO:0000313" key="2">
    <source>
        <dbReference type="EMBL" id="MDT0570267.1"/>
    </source>
</evidence>
<accession>A0ABU2Z100</accession>
<gene>
    <name evidence="2" type="ORF">RM704_22805</name>
</gene>
<reference evidence="2" key="1">
    <citation type="submission" date="2024-05" db="EMBL/GenBank/DDBJ databases">
        <title>30 novel species of actinomycetes from the DSMZ collection.</title>
        <authorList>
            <person name="Nouioui I."/>
        </authorList>
    </citation>
    <scope>NUCLEOTIDE SEQUENCE</scope>
    <source>
        <strain evidence="2">DSM 3412</strain>
    </source>
</reference>
<organism evidence="2 3">
    <name type="scientific">Streptomyces gottesmaniae</name>
    <dbReference type="NCBI Taxonomy" id="3075518"/>
    <lineage>
        <taxon>Bacteria</taxon>
        <taxon>Bacillati</taxon>
        <taxon>Actinomycetota</taxon>
        <taxon>Actinomycetes</taxon>
        <taxon>Kitasatosporales</taxon>
        <taxon>Streptomycetaceae</taxon>
        <taxon>Streptomyces</taxon>
    </lineage>
</organism>
<proteinExistence type="predicted"/>
<evidence type="ECO:0000313" key="3">
    <source>
        <dbReference type="Proteomes" id="UP001180737"/>
    </source>
</evidence>
<comment type="caution">
    <text evidence="2">The sequence shown here is derived from an EMBL/GenBank/DDBJ whole genome shotgun (WGS) entry which is preliminary data.</text>
</comment>
<dbReference type="Proteomes" id="UP001180737">
    <property type="component" value="Unassembled WGS sequence"/>
</dbReference>
<keyword evidence="3" id="KW-1185">Reference proteome</keyword>
<sequence length="80" mass="8840">MAKLIAGYDLEEIDELPLVAEASPLWQLLLFENLRATMLPDVQAVGDDEIRTAVRHHSSAVAGEWTEQEEEQSSASSRSS</sequence>
<dbReference type="RefSeq" id="WP_078937317.1">
    <property type="nucleotide sequence ID" value="NZ_JAVRFJ010000020.1"/>
</dbReference>
<protein>
    <submittedName>
        <fullName evidence="2">Uncharacterized protein</fullName>
    </submittedName>
</protein>
<evidence type="ECO:0000256" key="1">
    <source>
        <dbReference type="SAM" id="MobiDB-lite"/>
    </source>
</evidence>